<evidence type="ECO:0000313" key="4">
    <source>
        <dbReference type="EMBL" id="ELP95063.1"/>
    </source>
</evidence>
<gene>
    <name evidence="4" type="ORF">EIN_253270</name>
</gene>
<keyword evidence="2" id="KW-0812">Transmembrane</keyword>
<feature type="region of interest" description="Disordered" evidence="1">
    <location>
        <begin position="135"/>
        <end position="182"/>
    </location>
</feature>
<feature type="transmembrane region" description="Helical" evidence="2">
    <location>
        <begin position="457"/>
        <end position="487"/>
    </location>
</feature>
<feature type="transmembrane region" description="Helical" evidence="2">
    <location>
        <begin position="493"/>
        <end position="512"/>
    </location>
</feature>
<proteinExistence type="predicted"/>
<feature type="compositionally biased region" description="Polar residues" evidence="1">
    <location>
        <begin position="156"/>
        <end position="182"/>
    </location>
</feature>
<evidence type="ECO:0000259" key="3">
    <source>
        <dbReference type="PROSITE" id="PS51688"/>
    </source>
</evidence>
<dbReference type="EMBL" id="KB206169">
    <property type="protein sequence ID" value="ELP95063.1"/>
    <property type="molecule type" value="Genomic_DNA"/>
</dbReference>
<dbReference type="PANTHER" id="PTHR13029:SF21">
    <property type="entry name" value="PEPTIDASE S74 DOMAIN-CONTAINING PROTEIN"/>
    <property type="match status" value="1"/>
</dbReference>
<dbReference type="VEuPathDB" id="AmoebaDB:EIN_253270"/>
<keyword evidence="5" id="KW-1185">Reference proteome</keyword>
<feature type="transmembrane region" description="Helical" evidence="2">
    <location>
        <begin position="588"/>
        <end position="608"/>
    </location>
</feature>
<dbReference type="KEGG" id="eiv:EIN_253270"/>
<dbReference type="OMA" id="TMRICEG"/>
<keyword evidence="2" id="KW-0472">Membrane</keyword>
<protein>
    <recommendedName>
        <fullName evidence="3">Peptidase S74 domain-containing protein</fullName>
    </recommendedName>
</protein>
<accession>A0A0A1UF08</accession>
<organism evidence="4 5">
    <name type="scientific">Entamoeba invadens IP1</name>
    <dbReference type="NCBI Taxonomy" id="370355"/>
    <lineage>
        <taxon>Eukaryota</taxon>
        <taxon>Amoebozoa</taxon>
        <taxon>Evosea</taxon>
        <taxon>Archamoebae</taxon>
        <taxon>Mastigamoebida</taxon>
        <taxon>Entamoebidae</taxon>
        <taxon>Entamoeba</taxon>
    </lineage>
</organism>
<feature type="compositionally biased region" description="Low complexity" evidence="1">
    <location>
        <begin position="143"/>
        <end position="154"/>
    </location>
</feature>
<name>A0A0A1UF08_ENTIV</name>
<evidence type="ECO:0000256" key="2">
    <source>
        <dbReference type="SAM" id="Phobius"/>
    </source>
</evidence>
<reference evidence="4 5" key="1">
    <citation type="submission" date="2012-10" db="EMBL/GenBank/DDBJ databases">
        <authorList>
            <person name="Zafar N."/>
            <person name="Inman J."/>
            <person name="Hall N."/>
            <person name="Lorenzi H."/>
            <person name="Caler E."/>
        </authorList>
    </citation>
    <scope>NUCLEOTIDE SEQUENCE [LARGE SCALE GENOMIC DNA]</scope>
    <source>
        <strain evidence="4 5">IP1</strain>
    </source>
</reference>
<feature type="transmembrane region" description="Helical" evidence="2">
    <location>
        <begin position="524"/>
        <end position="545"/>
    </location>
</feature>
<dbReference type="GeneID" id="14893998"/>
<dbReference type="AlphaFoldDB" id="A0A0A1UF08"/>
<dbReference type="InterPro" id="IPR051577">
    <property type="entry name" value="MRF-like"/>
</dbReference>
<sequence length="737" mass="83322">MESHAKPRRKCWICTYPGCKEPPKTRYNCYSHTWDAHLRHLNGEKDQYKRIKESERKDAMKLCEMYVRYVEDTSRGKLSDKSPQLPPNISDNMEMTEMTEMNSPFMPQVQMQQIPYVMDPSLNYNVMNSDSFNSFPSDHSPMSSNNVSSVNVSSPIDHSSTSPTGVQQDSHTNSNGSQPNTANASEIALPEIHNGFQVNTQNYFFDGIKNETPQSGSTQQQVPSLQQINTVVPIAQNISSLQPPQSPQINQMNQVNQLNQNIQGDIYTQHNSTDQMWEYIASPENTQVVPLTSDNFMRMETISENLKRLHVMGQIMAENGFLQRSDARVKENIKPLVDSLNTVLQLTGTSFNYIGKPCENLGFIAQEVKKVCPELVQEDDNGELAVDVIGVIPHLVEALKAIHNNASSETLSNNDKFRELSKSTQDVMELVEVFRSEVQNKLDEEKENKKKSIGKMLFFNFSFGPAIVTLFAAIFFTIFSIFVVFSLPEFPFMWGYCWFTTILSYLSLWNTRDELISMWNGGSMILYFGHNNFVSVYLFLMLAAIGVTVSMVMGTIVLIVMVVYVSLFVVIGGICIVMRGMLHLNFKVIVSVQVIFLVCVVIVSYSLFGSQPGYKCYINNPSTTNFALEMELNTPIQRQTFSPLPWNCMKYEVKSTHPLPAGIKIGSVRTDVETVPYLYGTVTDFFPTTKVEMFLECASYVKLRCGVVTMRICEGRNETSCDENQCQWCGGECKNSC</sequence>
<dbReference type="Pfam" id="PF13884">
    <property type="entry name" value="Peptidase_S74"/>
    <property type="match status" value="1"/>
</dbReference>
<dbReference type="OrthoDB" id="27041at2759"/>
<feature type="transmembrane region" description="Helical" evidence="2">
    <location>
        <begin position="551"/>
        <end position="576"/>
    </location>
</feature>
<dbReference type="PANTHER" id="PTHR13029">
    <property type="match status" value="1"/>
</dbReference>
<evidence type="ECO:0000313" key="5">
    <source>
        <dbReference type="Proteomes" id="UP000014680"/>
    </source>
</evidence>
<feature type="domain" description="Peptidase S74" evidence="3">
    <location>
        <begin position="325"/>
        <end position="415"/>
    </location>
</feature>
<evidence type="ECO:0000256" key="1">
    <source>
        <dbReference type="SAM" id="MobiDB-lite"/>
    </source>
</evidence>
<dbReference type="RefSeq" id="XP_004261834.1">
    <property type="nucleotide sequence ID" value="XM_004261786.1"/>
</dbReference>
<dbReference type="InterPro" id="IPR030392">
    <property type="entry name" value="S74_ICA"/>
</dbReference>
<dbReference type="PROSITE" id="PS51688">
    <property type="entry name" value="ICA"/>
    <property type="match status" value="1"/>
</dbReference>
<dbReference type="Proteomes" id="UP000014680">
    <property type="component" value="Unassembled WGS sequence"/>
</dbReference>
<keyword evidence="2" id="KW-1133">Transmembrane helix</keyword>